<dbReference type="Proteomes" id="UP000492821">
    <property type="component" value="Unassembled WGS sequence"/>
</dbReference>
<name>A0A7E4ZTZ3_PANRE</name>
<accession>A0A7E4ZTZ3</accession>
<protein>
    <submittedName>
        <fullName evidence="2">7TM_GPCR_Srx domain-containing protein</fullName>
    </submittedName>
</protein>
<dbReference type="AlphaFoldDB" id="A0A7E4ZTZ3"/>
<evidence type="ECO:0000313" key="2">
    <source>
        <dbReference type="WBParaSite" id="Pan_g17320.t1"/>
    </source>
</evidence>
<dbReference type="SUPFAM" id="SSF81321">
    <property type="entry name" value="Family A G protein-coupled receptor-like"/>
    <property type="match status" value="1"/>
</dbReference>
<sequence length="102" mass="11994">MFKVQLIYTRQDKFNVPVYDQLFHMGLNDCLQLLIQSVGGFCVLMQYELPDYVNKILGGLNNSLLFSWVAFSYSISLNRFLAFCYPHLYDNAYSKRLLRVSY</sequence>
<reference evidence="1" key="1">
    <citation type="journal article" date="2013" name="Genetics">
        <title>The draft genome and transcriptome of Panagrellus redivivus are shaped by the harsh demands of a free-living lifestyle.</title>
        <authorList>
            <person name="Srinivasan J."/>
            <person name="Dillman A.R."/>
            <person name="Macchietto M.G."/>
            <person name="Heikkinen L."/>
            <person name="Lakso M."/>
            <person name="Fracchia K.M."/>
            <person name="Antoshechkin I."/>
            <person name="Mortazavi A."/>
            <person name="Wong G."/>
            <person name="Sternberg P.W."/>
        </authorList>
    </citation>
    <scope>NUCLEOTIDE SEQUENCE [LARGE SCALE GENOMIC DNA]</scope>
    <source>
        <strain evidence="1">MT8872</strain>
    </source>
</reference>
<reference evidence="2" key="2">
    <citation type="submission" date="2020-10" db="UniProtKB">
        <authorList>
            <consortium name="WormBaseParasite"/>
        </authorList>
    </citation>
    <scope>IDENTIFICATION</scope>
</reference>
<organism evidence="1 2">
    <name type="scientific">Panagrellus redivivus</name>
    <name type="common">Microworm</name>
    <dbReference type="NCBI Taxonomy" id="6233"/>
    <lineage>
        <taxon>Eukaryota</taxon>
        <taxon>Metazoa</taxon>
        <taxon>Ecdysozoa</taxon>
        <taxon>Nematoda</taxon>
        <taxon>Chromadorea</taxon>
        <taxon>Rhabditida</taxon>
        <taxon>Tylenchina</taxon>
        <taxon>Panagrolaimomorpha</taxon>
        <taxon>Panagrolaimoidea</taxon>
        <taxon>Panagrolaimidae</taxon>
        <taxon>Panagrellus</taxon>
    </lineage>
</organism>
<evidence type="ECO:0000313" key="1">
    <source>
        <dbReference type="Proteomes" id="UP000492821"/>
    </source>
</evidence>
<dbReference type="WBParaSite" id="Pan_g17320.t1">
    <property type="protein sequence ID" value="Pan_g17320.t1"/>
    <property type="gene ID" value="Pan_g17320"/>
</dbReference>
<proteinExistence type="predicted"/>
<keyword evidence="1" id="KW-1185">Reference proteome</keyword>
<dbReference type="Gene3D" id="1.20.1070.10">
    <property type="entry name" value="Rhodopsin 7-helix transmembrane proteins"/>
    <property type="match status" value="1"/>
</dbReference>